<evidence type="ECO:0000256" key="2">
    <source>
        <dbReference type="ARBA" id="ARBA00004906"/>
    </source>
</evidence>
<dbReference type="PANTHER" id="PTHR24161">
    <property type="entry name" value="ANK_REP_REGION DOMAIN-CONTAINING PROTEIN-RELATED"/>
    <property type="match status" value="1"/>
</dbReference>
<evidence type="ECO:0000256" key="9">
    <source>
        <dbReference type="ARBA" id="ARBA00022833"/>
    </source>
</evidence>
<dbReference type="Pfam" id="PF12796">
    <property type="entry name" value="Ank_2"/>
    <property type="match status" value="2"/>
</dbReference>
<evidence type="ECO:0000256" key="11">
    <source>
        <dbReference type="PROSITE-ProRule" id="PRU00023"/>
    </source>
</evidence>
<evidence type="ECO:0000256" key="10">
    <source>
        <dbReference type="ARBA" id="ARBA00023043"/>
    </source>
</evidence>
<dbReference type="InterPro" id="IPR001841">
    <property type="entry name" value="Znf_RING"/>
</dbReference>
<dbReference type="SMART" id="SM00248">
    <property type="entry name" value="ANK"/>
    <property type="match status" value="5"/>
</dbReference>
<accession>A0ABR0U5E2</accession>
<evidence type="ECO:0000256" key="3">
    <source>
        <dbReference type="ARBA" id="ARBA00012483"/>
    </source>
</evidence>
<dbReference type="EMBL" id="JABTTQ020003427">
    <property type="protein sequence ID" value="KAK6117602.1"/>
    <property type="molecule type" value="Genomic_DNA"/>
</dbReference>
<feature type="region of interest" description="Disordered" evidence="13">
    <location>
        <begin position="441"/>
        <end position="465"/>
    </location>
</feature>
<dbReference type="InterPro" id="IPR002110">
    <property type="entry name" value="Ankyrin_rpt"/>
</dbReference>
<feature type="repeat" description="ANK" evidence="11">
    <location>
        <begin position="44"/>
        <end position="76"/>
    </location>
</feature>
<keyword evidence="5" id="KW-0479">Metal-binding</keyword>
<keyword evidence="9" id="KW-0862">Zinc</keyword>
<evidence type="ECO:0000256" key="6">
    <source>
        <dbReference type="ARBA" id="ARBA00022737"/>
    </source>
</evidence>
<keyword evidence="10 11" id="KW-0040">ANK repeat</keyword>
<dbReference type="InterPro" id="IPR036770">
    <property type="entry name" value="Ankyrin_rpt-contain_sf"/>
</dbReference>
<dbReference type="EC" id="2.3.2.27" evidence="3"/>
<dbReference type="Pfam" id="PF24921">
    <property type="entry name" value="RING_XB3-XBAT31"/>
    <property type="match status" value="1"/>
</dbReference>
<dbReference type="InterPro" id="IPR056760">
    <property type="entry name" value="RING_XB3-like"/>
</dbReference>
<organism evidence="15 16">
    <name type="scientific">Rehmannia glutinosa</name>
    <name type="common">Chinese foxglove</name>
    <dbReference type="NCBI Taxonomy" id="99300"/>
    <lineage>
        <taxon>Eukaryota</taxon>
        <taxon>Viridiplantae</taxon>
        <taxon>Streptophyta</taxon>
        <taxon>Embryophyta</taxon>
        <taxon>Tracheophyta</taxon>
        <taxon>Spermatophyta</taxon>
        <taxon>Magnoliopsida</taxon>
        <taxon>eudicotyledons</taxon>
        <taxon>Gunneridae</taxon>
        <taxon>Pentapetalae</taxon>
        <taxon>asterids</taxon>
        <taxon>lamiids</taxon>
        <taxon>Lamiales</taxon>
        <taxon>Orobanchaceae</taxon>
        <taxon>Rehmannieae</taxon>
        <taxon>Rehmannia</taxon>
    </lineage>
</organism>
<feature type="repeat" description="ANK" evidence="11">
    <location>
        <begin position="177"/>
        <end position="209"/>
    </location>
</feature>
<proteinExistence type="predicted"/>
<dbReference type="Gene3D" id="3.30.40.10">
    <property type="entry name" value="Zinc/RING finger domain, C3HC4 (zinc finger)"/>
    <property type="match status" value="1"/>
</dbReference>
<dbReference type="SUPFAM" id="SSF48403">
    <property type="entry name" value="Ankyrin repeat"/>
    <property type="match status" value="1"/>
</dbReference>
<protein>
    <recommendedName>
        <fullName evidence="3">RING-type E3 ubiquitin transferase</fullName>
        <ecNumber evidence="3">2.3.2.27</ecNumber>
    </recommendedName>
</protein>
<evidence type="ECO:0000313" key="15">
    <source>
        <dbReference type="EMBL" id="KAK6117602.1"/>
    </source>
</evidence>
<evidence type="ECO:0000256" key="1">
    <source>
        <dbReference type="ARBA" id="ARBA00000900"/>
    </source>
</evidence>
<evidence type="ECO:0000256" key="4">
    <source>
        <dbReference type="ARBA" id="ARBA00022679"/>
    </source>
</evidence>
<feature type="compositionally biased region" description="Basic and acidic residues" evidence="13">
    <location>
        <begin position="441"/>
        <end position="450"/>
    </location>
</feature>
<evidence type="ECO:0000256" key="13">
    <source>
        <dbReference type="SAM" id="MobiDB-lite"/>
    </source>
</evidence>
<comment type="pathway">
    <text evidence="2">Protein modification; protein ubiquitination.</text>
</comment>
<evidence type="ECO:0000313" key="16">
    <source>
        <dbReference type="Proteomes" id="UP001318860"/>
    </source>
</evidence>
<dbReference type="Gene3D" id="1.25.40.20">
    <property type="entry name" value="Ankyrin repeat-containing domain"/>
    <property type="match status" value="2"/>
</dbReference>
<evidence type="ECO:0000256" key="5">
    <source>
        <dbReference type="ARBA" id="ARBA00022723"/>
    </source>
</evidence>
<keyword evidence="7 12" id="KW-0863">Zinc-finger</keyword>
<name>A0ABR0U5E2_REHGL</name>
<keyword evidence="4" id="KW-0808">Transferase</keyword>
<evidence type="ECO:0000256" key="12">
    <source>
        <dbReference type="PROSITE-ProRule" id="PRU00175"/>
    </source>
</evidence>
<dbReference type="PROSITE" id="PS50088">
    <property type="entry name" value="ANK_REPEAT"/>
    <property type="match status" value="5"/>
</dbReference>
<dbReference type="PROSITE" id="PS00518">
    <property type="entry name" value="ZF_RING_1"/>
    <property type="match status" value="1"/>
</dbReference>
<keyword evidence="8" id="KW-0833">Ubl conjugation pathway</keyword>
<dbReference type="InterPro" id="IPR013083">
    <property type="entry name" value="Znf_RING/FYVE/PHD"/>
</dbReference>
<comment type="caution">
    <text evidence="15">The sequence shown here is derived from an EMBL/GenBank/DDBJ whole genome shotgun (WGS) entry which is preliminary data.</text>
</comment>
<feature type="repeat" description="ANK" evidence="11">
    <location>
        <begin position="220"/>
        <end position="246"/>
    </location>
</feature>
<gene>
    <name evidence="15" type="ORF">DH2020_048649</name>
</gene>
<feature type="domain" description="RING-type" evidence="14">
    <location>
        <begin position="319"/>
        <end position="369"/>
    </location>
</feature>
<dbReference type="Proteomes" id="UP001318860">
    <property type="component" value="Unassembled WGS sequence"/>
</dbReference>
<dbReference type="PANTHER" id="PTHR24161:SF85">
    <property type="entry name" value="PALMITOYLTRANSFERASE HIP14"/>
    <property type="match status" value="1"/>
</dbReference>
<dbReference type="PROSITE" id="PS50089">
    <property type="entry name" value="ZF_RING_2"/>
    <property type="match status" value="1"/>
</dbReference>
<keyword evidence="6" id="KW-0677">Repeat</keyword>
<dbReference type="InterPro" id="IPR017907">
    <property type="entry name" value="Znf_RING_CS"/>
</dbReference>
<dbReference type="PROSITE" id="PS50297">
    <property type="entry name" value="ANK_REP_REGION"/>
    <property type="match status" value="4"/>
</dbReference>
<feature type="repeat" description="ANK" evidence="11">
    <location>
        <begin position="77"/>
        <end position="109"/>
    </location>
</feature>
<feature type="repeat" description="ANK" evidence="11">
    <location>
        <begin position="111"/>
        <end position="132"/>
    </location>
</feature>
<comment type="catalytic activity">
    <reaction evidence="1">
        <text>S-ubiquitinyl-[E2 ubiquitin-conjugating enzyme]-L-cysteine + [acceptor protein]-L-lysine = [E2 ubiquitin-conjugating enzyme]-L-cysteine + N(6)-ubiquitinyl-[acceptor protein]-L-lysine.</text>
        <dbReference type="EC" id="2.3.2.27"/>
    </reaction>
</comment>
<evidence type="ECO:0000256" key="8">
    <source>
        <dbReference type="ARBA" id="ARBA00022786"/>
    </source>
</evidence>
<evidence type="ECO:0000256" key="7">
    <source>
        <dbReference type="ARBA" id="ARBA00022771"/>
    </source>
</evidence>
<reference evidence="15 16" key="1">
    <citation type="journal article" date="2021" name="Comput. Struct. Biotechnol. J.">
        <title>De novo genome assembly of the potent medicinal plant Rehmannia glutinosa using nanopore technology.</title>
        <authorList>
            <person name="Ma L."/>
            <person name="Dong C."/>
            <person name="Song C."/>
            <person name="Wang X."/>
            <person name="Zheng X."/>
            <person name="Niu Y."/>
            <person name="Chen S."/>
            <person name="Feng W."/>
        </authorList>
    </citation>
    <scope>NUCLEOTIDE SEQUENCE [LARGE SCALE GENOMIC DNA]</scope>
    <source>
        <strain evidence="15">DH-2019</strain>
    </source>
</reference>
<dbReference type="SUPFAM" id="SSF57850">
    <property type="entry name" value="RING/U-box"/>
    <property type="match status" value="1"/>
</dbReference>
<dbReference type="Pfam" id="PF00023">
    <property type="entry name" value="Ank"/>
    <property type="match status" value="1"/>
</dbReference>
<sequence length="492" mass="53181">MGNSIGCSASGERLVSAARDGDFAEAKMLLDGNPCLAKYSTFGGLNSPLHFAAAKGHNEIVALLLEIGADVNSRNYSGQTALMQACRYGHWEVVQTLLLFRCNVTRADYLNGRTALHFAAVNGHVRCLRLVVADFVPSAPLESLKDQTICDRSDGSNNKTKYEQSALSKFVNKSADGGVTALHMAAMNGYFDCIQLLLDLHANVKAATFNYGTSMDLIGAGSTPLHYAACGGNLKCCQILLARGASRLSLNCNGWLPIDVARMWGRHWLEPLLSPNSVLPLPVFPPSNYLSLPLLSVLNIARDCGLKLSSTAPDDAEICAVCLERACNVAAEGCAHELCVRCALYLCSASNIPSDSSMPPGSIPCPLCRRGILYFVKTPGSSEHDMESPLSLGLCTPDNGNNGRDSVSSEIFCPVTCSPFSSVSIPIRSCNEGACRNFDSGESHPQEETPRCSQPVSSEQERTEGMRLEKTTCSVMFWFRRRRNRDNQCNAE</sequence>
<evidence type="ECO:0000259" key="14">
    <source>
        <dbReference type="PROSITE" id="PS50089"/>
    </source>
</evidence>
<keyword evidence="16" id="KW-1185">Reference proteome</keyword>